<evidence type="ECO:0000313" key="4">
    <source>
        <dbReference type="EMBL" id="KAL3658282.1"/>
    </source>
</evidence>
<dbReference type="EMBL" id="JBIMZQ010000055">
    <property type="protein sequence ID" value="KAL3658282.1"/>
    <property type="molecule type" value="Genomic_DNA"/>
</dbReference>
<evidence type="ECO:0000256" key="2">
    <source>
        <dbReference type="SAM" id="MobiDB-lite"/>
    </source>
</evidence>
<sequence>MDMATAAPQMALNRVAYAAPQQFQQPQQAQEPKHIGTEQIQAMLDENSSLIVEIIELNTQIKHGKGTAQLGEFTEKLDKTRKNLNKNLMTLAKWADESSDTSPRQPQAYGQAQIAQQQQQYARAGMMQMNQAQYQAQAQAQARAQAQAQAQAQA</sequence>
<accession>A0ABD3EX52</accession>
<feature type="domain" description="SS18 N-terminal" evidence="3">
    <location>
        <begin position="34"/>
        <end position="103"/>
    </location>
</feature>
<dbReference type="Pfam" id="PF05030">
    <property type="entry name" value="SSXT"/>
    <property type="match status" value="1"/>
</dbReference>
<dbReference type="InterPro" id="IPR007726">
    <property type="entry name" value="SS18_N"/>
</dbReference>
<comment type="similarity">
    <text evidence="1">Belongs to the SS18 family.</text>
</comment>
<dbReference type="AlphaFoldDB" id="A0ABD3EX52"/>
<keyword evidence="5" id="KW-1185">Reference proteome</keyword>
<organism evidence="4 5">
    <name type="scientific">Phytophthora oleae</name>
    <dbReference type="NCBI Taxonomy" id="2107226"/>
    <lineage>
        <taxon>Eukaryota</taxon>
        <taxon>Sar</taxon>
        <taxon>Stramenopiles</taxon>
        <taxon>Oomycota</taxon>
        <taxon>Peronosporomycetes</taxon>
        <taxon>Peronosporales</taxon>
        <taxon>Peronosporaceae</taxon>
        <taxon>Phytophthora</taxon>
    </lineage>
</organism>
<gene>
    <name evidence="4" type="ORF">V7S43_016671</name>
</gene>
<proteinExistence type="inferred from homology"/>
<feature type="compositionally biased region" description="Low complexity" evidence="2">
    <location>
        <begin position="105"/>
        <end position="116"/>
    </location>
</feature>
<dbReference type="Proteomes" id="UP001632037">
    <property type="component" value="Unassembled WGS sequence"/>
</dbReference>
<comment type="caution">
    <text evidence="4">The sequence shown here is derived from an EMBL/GenBank/DDBJ whole genome shotgun (WGS) entry which is preliminary data.</text>
</comment>
<feature type="region of interest" description="Disordered" evidence="2">
    <location>
        <begin position="95"/>
        <end position="116"/>
    </location>
</feature>
<evidence type="ECO:0000259" key="3">
    <source>
        <dbReference type="Pfam" id="PF05030"/>
    </source>
</evidence>
<reference evidence="4 5" key="1">
    <citation type="submission" date="2024-09" db="EMBL/GenBank/DDBJ databases">
        <title>Genome sequencing and assembly of Phytophthora oleae, isolate VK10A, causative agent of rot of olive drupes.</title>
        <authorList>
            <person name="Conti Taguali S."/>
            <person name="Riolo M."/>
            <person name="La Spada F."/>
            <person name="Cacciola S.O."/>
            <person name="Dionisio G."/>
        </authorList>
    </citation>
    <scope>NUCLEOTIDE SEQUENCE [LARGE SCALE GENOMIC DNA]</scope>
    <source>
        <strain evidence="4 5">VK10A</strain>
    </source>
</reference>
<protein>
    <recommendedName>
        <fullName evidence="3">SS18 N-terminal domain-containing protein</fullName>
    </recommendedName>
</protein>
<evidence type="ECO:0000256" key="1">
    <source>
        <dbReference type="ARBA" id="ARBA00007945"/>
    </source>
</evidence>
<name>A0ABD3EX52_9STRA</name>
<evidence type="ECO:0000313" key="5">
    <source>
        <dbReference type="Proteomes" id="UP001632037"/>
    </source>
</evidence>